<dbReference type="OrthoDB" id="7375466at2"/>
<dbReference type="AlphaFoldDB" id="A0A543DAC9"/>
<feature type="compositionally biased region" description="Low complexity" evidence="1">
    <location>
        <begin position="217"/>
        <end position="236"/>
    </location>
</feature>
<dbReference type="GO" id="GO:0004180">
    <property type="term" value="F:carboxypeptidase activity"/>
    <property type="evidence" value="ECO:0007669"/>
    <property type="project" value="UniProtKB-KW"/>
</dbReference>
<feature type="compositionally biased region" description="Low complexity" evidence="1">
    <location>
        <begin position="348"/>
        <end position="363"/>
    </location>
</feature>
<feature type="region of interest" description="Disordered" evidence="1">
    <location>
        <begin position="54"/>
        <end position="99"/>
    </location>
</feature>
<accession>A0A543DAC9</accession>
<comment type="caution">
    <text evidence="2">The sequence shown here is derived from an EMBL/GenBank/DDBJ whole genome shotgun (WGS) entry which is preliminary data.</text>
</comment>
<keyword evidence="2" id="KW-0645">Protease</keyword>
<feature type="compositionally biased region" description="Pro residues" evidence="1">
    <location>
        <begin position="83"/>
        <end position="99"/>
    </location>
</feature>
<sequence length="724" mass="71947">MSPLVLIGLALVASGIVLLGVALRPRLRSLRQRPSGRPAAQPRTVADLVRLRSASDAPEDTAAAGPTPAPVKPRPTPAARRPAPAPVTAPEPVTPPAPRVPERVAAEPAVHAAAVPHLAPPATAAEAPTMPEPRQPEPPQPEPPQPEPPQPAPTLDLDGDDDAPWRRAARIAAGLGDGRPWQDPPPAQPAPAEAAPLRLVRSAELAGPAEVAVPVQGVASPEPGGSPEPVAVVPGPVVVPEPAAPSEPPAPPESALAPEPQPVPSPEPVVVPEPVDGGYVAAPHDAAPHDAAPHGEEPPLEEPPAAASSEGPAASAEPPVEPVAEVAGAAPVEVVPVETAPVRTAEPVAAEPVAPPSAAAPAEQWTAPPPVVPAAAESAPPDEPAPGSGFPAAAAVGAAGVAAAGAAWVAARPQTDPEPAGGAAEPPAAGPARDAHETAEDWDDPDPRAVPAAAVPERFAEVGAAETAPEASDAPPPADASPQARRGLRTADERAAEQAAADLALLRTFGFADPGLRPDQAPVVAMAQPGEKERTTTAGQAQPVRYRAVHRDGTTVGGAAVTLLDDRGGDVADGTADADGRGEVLAPAPGGYVLVSTAPGHLPGAVAITVSGSPAEADVLLARAASVAGAVHGEDGPVAGARVTLVQDGEVIDATDTDAEGGYRIGDIGAGEYGLSIAAPGCVPTATLIDVTEEAEVRHDVVLTPASPVAESEAAVDDVMSGYR</sequence>
<dbReference type="GO" id="GO:0005975">
    <property type="term" value="P:carbohydrate metabolic process"/>
    <property type="evidence" value="ECO:0007669"/>
    <property type="project" value="UniProtKB-ARBA"/>
</dbReference>
<feature type="region of interest" description="Disordered" evidence="1">
    <location>
        <begin position="123"/>
        <end position="198"/>
    </location>
</feature>
<keyword evidence="2" id="KW-0121">Carboxypeptidase</keyword>
<feature type="compositionally biased region" description="Low complexity" evidence="1">
    <location>
        <begin position="303"/>
        <end position="325"/>
    </location>
</feature>
<proteinExistence type="predicted"/>
<feature type="compositionally biased region" description="Pro residues" evidence="1">
    <location>
        <begin position="67"/>
        <end position="76"/>
    </location>
</feature>
<feature type="compositionally biased region" description="Low complexity" evidence="1">
    <location>
        <begin position="272"/>
        <end position="285"/>
    </location>
</feature>
<reference evidence="2 3" key="1">
    <citation type="submission" date="2019-06" db="EMBL/GenBank/DDBJ databases">
        <title>Sequencing the genomes of 1000 actinobacteria strains.</title>
        <authorList>
            <person name="Klenk H.-P."/>
        </authorList>
    </citation>
    <scope>NUCLEOTIDE SEQUENCE [LARGE SCALE GENOMIC DNA]</scope>
    <source>
        <strain evidence="2 3">DSM 45301</strain>
    </source>
</reference>
<dbReference type="Proteomes" id="UP000315677">
    <property type="component" value="Unassembled WGS sequence"/>
</dbReference>
<feature type="compositionally biased region" description="Low complexity" evidence="1">
    <location>
        <begin position="464"/>
        <end position="473"/>
    </location>
</feature>
<organism evidence="2 3">
    <name type="scientific">Pseudonocardia kunmingensis</name>
    <dbReference type="NCBI Taxonomy" id="630975"/>
    <lineage>
        <taxon>Bacteria</taxon>
        <taxon>Bacillati</taxon>
        <taxon>Actinomycetota</taxon>
        <taxon>Actinomycetes</taxon>
        <taxon>Pseudonocardiales</taxon>
        <taxon>Pseudonocardiaceae</taxon>
        <taxon>Pseudonocardia</taxon>
    </lineage>
</organism>
<evidence type="ECO:0000313" key="2">
    <source>
        <dbReference type="EMBL" id="TQM06293.1"/>
    </source>
</evidence>
<feature type="compositionally biased region" description="Pro residues" evidence="1">
    <location>
        <begin position="237"/>
        <end position="252"/>
    </location>
</feature>
<evidence type="ECO:0000256" key="1">
    <source>
        <dbReference type="SAM" id="MobiDB-lite"/>
    </source>
</evidence>
<dbReference type="InterPro" id="IPR013783">
    <property type="entry name" value="Ig-like_fold"/>
</dbReference>
<protein>
    <submittedName>
        <fullName evidence="2">Carboxypeptidase family protein</fullName>
    </submittedName>
</protein>
<dbReference type="Gene3D" id="2.60.40.10">
    <property type="entry name" value="Immunoglobulins"/>
    <property type="match status" value="1"/>
</dbReference>
<keyword evidence="2" id="KW-0378">Hydrolase</keyword>
<feature type="compositionally biased region" description="Pro residues" evidence="1">
    <location>
        <begin position="259"/>
        <end position="271"/>
    </location>
</feature>
<dbReference type="SUPFAM" id="SSF49478">
    <property type="entry name" value="Cna protein B-type domain"/>
    <property type="match status" value="2"/>
</dbReference>
<evidence type="ECO:0000313" key="3">
    <source>
        <dbReference type="Proteomes" id="UP000315677"/>
    </source>
</evidence>
<feature type="compositionally biased region" description="Low complexity" evidence="1">
    <location>
        <begin position="373"/>
        <end position="432"/>
    </location>
</feature>
<feature type="region of interest" description="Disordered" evidence="1">
    <location>
        <begin position="348"/>
        <end position="495"/>
    </location>
</feature>
<feature type="compositionally biased region" description="Pro residues" evidence="1">
    <location>
        <begin position="130"/>
        <end position="152"/>
    </location>
</feature>
<dbReference type="Pfam" id="PF13620">
    <property type="entry name" value="CarboxypepD_reg"/>
    <property type="match status" value="1"/>
</dbReference>
<dbReference type="EMBL" id="VFPA01000004">
    <property type="protein sequence ID" value="TQM06293.1"/>
    <property type="molecule type" value="Genomic_DNA"/>
</dbReference>
<keyword evidence="3" id="KW-1185">Reference proteome</keyword>
<name>A0A543DAC9_9PSEU</name>
<feature type="region of interest" description="Disordered" evidence="1">
    <location>
        <begin position="216"/>
        <end position="325"/>
    </location>
</feature>
<gene>
    <name evidence="2" type="ORF">FB558_6543</name>
</gene>
<feature type="compositionally biased region" description="Basic and acidic residues" evidence="1">
    <location>
        <begin position="286"/>
        <end position="297"/>
    </location>
</feature>
<dbReference type="RefSeq" id="WP_142060054.1">
    <property type="nucleotide sequence ID" value="NZ_VFPA01000004.1"/>
</dbReference>